<evidence type="ECO:0000313" key="14">
    <source>
        <dbReference type="EMBL" id="TXK03239.1"/>
    </source>
</evidence>
<keyword evidence="4" id="KW-0410">Iron transport</keyword>
<feature type="domain" description="TonB-dependent receptor plug" evidence="12">
    <location>
        <begin position="104"/>
        <end position="236"/>
    </location>
</feature>
<dbReference type="Gene3D" id="2.40.170.20">
    <property type="entry name" value="TonB-dependent receptor, beta-barrel domain"/>
    <property type="match status" value="1"/>
</dbReference>
<dbReference type="InterPro" id="IPR008969">
    <property type="entry name" value="CarboxyPept-like_regulatory"/>
</dbReference>
<keyword evidence="6" id="KW-0408">Iron</keyword>
<dbReference type="SUPFAM" id="SSF56935">
    <property type="entry name" value="Porins"/>
    <property type="match status" value="1"/>
</dbReference>
<evidence type="ECO:0000259" key="12">
    <source>
        <dbReference type="Pfam" id="PF07715"/>
    </source>
</evidence>
<dbReference type="Gene3D" id="2.170.130.10">
    <property type="entry name" value="TonB-dependent receptor, plug domain"/>
    <property type="match status" value="1"/>
</dbReference>
<dbReference type="OrthoDB" id="9768177at2"/>
<dbReference type="InterPro" id="IPR023997">
    <property type="entry name" value="TonB-dep_OMP_SusC/RagA_CS"/>
</dbReference>
<evidence type="ECO:0000256" key="4">
    <source>
        <dbReference type="ARBA" id="ARBA00022496"/>
    </source>
</evidence>
<evidence type="ECO:0000256" key="9">
    <source>
        <dbReference type="ARBA" id="ARBA00023136"/>
    </source>
</evidence>
<evidence type="ECO:0000256" key="3">
    <source>
        <dbReference type="ARBA" id="ARBA00022452"/>
    </source>
</evidence>
<evidence type="ECO:0000313" key="13">
    <source>
        <dbReference type="EMBL" id="RIV71558.1"/>
    </source>
</evidence>
<dbReference type="PANTHER" id="PTHR32552">
    <property type="entry name" value="FERRICHROME IRON RECEPTOR-RELATED"/>
    <property type="match status" value="1"/>
</dbReference>
<keyword evidence="7" id="KW-0406">Ion transport</keyword>
<evidence type="ECO:0000256" key="2">
    <source>
        <dbReference type="ARBA" id="ARBA00022448"/>
    </source>
</evidence>
<comment type="subcellular location">
    <subcellularLocation>
        <location evidence="1 11">Cell outer membrane</location>
        <topology evidence="1 11">Multi-pass membrane protein</topology>
    </subcellularLocation>
</comment>
<dbReference type="Proteomes" id="UP000284189">
    <property type="component" value="Unassembled WGS sequence"/>
</dbReference>
<evidence type="ECO:0000256" key="6">
    <source>
        <dbReference type="ARBA" id="ARBA00023004"/>
    </source>
</evidence>
<dbReference type="SUPFAM" id="SSF49464">
    <property type="entry name" value="Carboxypeptidase regulatory domain-like"/>
    <property type="match status" value="1"/>
</dbReference>
<dbReference type="Gene3D" id="2.60.40.1120">
    <property type="entry name" value="Carboxypeptidase-like, regulatory domain"/>
    <property type="match status" value="1"/>
</dbReference>
<keyword evidence="2 11" id="KW-0813">Transport</keyword>
<dbReference type="GO" id="GO:0006826">
    <property type="term" value="P:iron ion transport"/>
    <property type="evidence" value="ECO:0007669"/>
    <property type="project" value="UniProtKB-KW"/>
</dbReference>
<keyword evidence="8" id="KW-0798">TonB box</keyword>
<dbReference type="NCBIfam" id="TIGR04056">
    <property type="entry name" value="OMP_RagA_SusC"/>
    <property type="match status" value="1"/>
</dbReference>
<keyword evidence="9 11" id="KW-0472">Membrane</keyword>
<dbReference type="Proteomes" id="UP000321528">
    <property type="component" value="Unassembled WGS sequence"/>
</dbReference>
<evidence type="ECO:0000256" key="1">
    <source>
        <dbReference type="ARBA" id="ARBA00004571"/>
    </source>
</evidence>
<reference evidence="13 15" key="1">
    <citation type="submission" date="2018-08" db="EMBL/GenBank/DDBJ databases">
        <title>Proposal of Muricauda 72 sp.nov. and Muricauda NH166 sp.nov., isolated from seawater.</title>
        <authorList>
            <person name="Cheng H."/>
            <person name="Wu Y.-H."/>
            <person name="Guo L.-L."/>
            <person name="Xu X.-W."/>
        </authorList>
    </citation>
    <scope>NUCLEOTIDE SEQUENCE [LARGE SCALE GENOMIC DNA]</scope>
    <source>
        <strain evidence="13 15">NH166</strain>
    </source>
</reference>
<dbReference type="InterPro" id="IPR039426">
    <property type="entry name" value="TonB-dep_rcpt-like"/>
</dbReference>
<dbReference type="InterPro" id="IPR037066">
    <property type="entry name" value="Plug_dom_sf"/>
</dbReference>
<dbReference type="Pfam" id="PF13715">
    <property type="entry name" value="CarbopepD_reg_2"/>
    <property type="match status" value="1"/>
</dbReference>
<dbReference type="InterPro" id="IPR012910">
    <property type="entry name" value="Plug_dom"/>
</dbReference>
<dbReference type="InterPro" id="IPR036942">
    <property type="entry name" value="Beta-barrel_TonB_sf"/>
</dbReference>
<gene>
    <name evidence="13" type="ORF">D2U88_07270</name>
    <name evidence="14" type="ORF">FQ019_07215</name>
</gene>
<evidence type="ECO:0000256" key="10">
    <source>
        <dbReference type="ARBA" id="ARBA00023237"/>
    </source>
</evidence>
<evidence type="ECO:0000256" key="8">
    <source>
        <dbReference type="ARBA" id="ARBA00023077"/>
    </source>
</evidence>
<proteinExistence type="inferred from homology"/>
<name>A0A418N8Q9_9FLAO</name>
<evidence type="ECO:0000256" key="7">
    <source>
        <dbReference type="ARBA" id="ARBA00023065"/>
    </source>
</evidence>
<keyword evidence="10 11" id="KW-0998">Cell outer membrane</keyword>
<sequence length="1076" mass="117073">MLAIGMARGQQKTVSGNVTDQSGAPLPGVSIVLVGTTVGTQSDFDGNFSIQASTGQELRFSYIGFATKSLKVGNSNIIDVVLSESNEQLDEVVVTALGISREKKSLGYATTELEGDQVNVPGENNVINSLSGKAAGVNITRNNNLGGSTNVIIRGVTSINGDNQALFVVDGVPINNQPGNLDVTYGNGNNDVGGGRGGYDYGNPVSDIDPSTIESVNILKGAAATALYGSRAANGAIIITTKRGQEGENLGITVNSGITVSRMDKSTFMKYQKEYGQGYFGDLTTESGSFIGGFRTTLDLDGDGTIDPLPRYNDDASFGPRFDPNLNVFHWNALVEELPTYLQKAPWVAAENDPSTFFRTAFSYNNSISLAGSNEKSDFRTTYSNSIQHGIVPNSEVVRNNLSANMGYKLSDQIKVTVNANYTNTRGKGRNGTGYDGANARNLMTSFRQWYAVNVDFEDLRRAYEQTGRNITWNWKTPDAQQPEYWDNPYWTIDKNIQEDQRNRIFGNVGLEYGINDWLSANFRVSVDHFSELREQRIALGSVGTPSFSSFNRRFSELNYDATLNYNKTFNDIFSVTGLLGMNIRRTSTEILYAETNGGLILPGVFAISNSLNPPNPPSEDFSKIGVDGVFGSLSLGYKNFLYLDVTARQDKASTLPVDNNSFFYPSVSTSFVFSNVMESNWLNFGKLRLNYAEVGNFGTPQSLVSPVLLNNDGSFAGTNLASVSSTLRNPNLKPEKTRSIEAGLEATFFKNRLGFDFAAYKTNSIDQIIDVAVSTATGYSRKYVNSGEIENKGLEVSIHGTPIRTNNFEWNVRANWSKNQSKVLSLFDGVDNFEVQSFQSGITFNATVGRPYGTLRGSNFVYVDGKPVVDQDTGAYLHSDTNEEIGDTNPNWIGGLYNSFRYKNFSFNFLIDVRSGGDVYSLDTYYGFGSGIYPETVGTNSLGNPIRNHLEDGGGYVFPGVAPDGSPNTKLADVSDAVYSGGLFGDLPQAYHVEDGSFVKLREVALTYNLPNKLAGKLGVQGASIALTGSNLWIIHKNMKYSDPEAGFSAGNAQGVQIGAYPTAKNYGLNVKLEF</sequence>
<evidence type="ECO:0000256" key="11">
    <source>
        <dbReference type="PROSITE-ProRule" id="PRU01360"/>
    </source>
</evidence>
<organism evidence="13 15">
    <name type="scientific">Flagellimonas aequoris</name>
    <dbReference type="NCBI Taxonomy" id="2306997"/>
    <lineage>
        <taxon>Bacteria</taxon>
        <taxon>Pseudomonadati</taxon>
        <taxon>Bacteroidota</taxon>
        <taxon>Flavobacteriia</taxon>
        <taxon>Flavobacteriales</taxon>
        <taxon>Flavobacteriaceae</taxon>
        <taxon>Flagellimonas</taxon>
    </lineage>
</organism>
<dbReference type="Pfam" id="PF07715">
    <property type="entry name" value="Plug"/>
    <property type="match status" value="1"/>
</dbReference>
<evidence type="ECO:0000256" key="5">
    <source>
        <dbReference type="ARBA" id="ARBA00022692"/>
    </source>
</evidence>
<accession>A0A418N8Q9</accession>
<dbReference type="PANTHER" id="PTHR32552:SF81">
    <property type="entry name" value="TONB-DEPENDENT OUTER MEMBRANE RECEPTOR"/>
    <property type="match status" value="1"/>
</dbReference>
<keyword evidence="5 11" id="KW-0812">Transmembrane</keyword>
<comment type="similarity">
    <text evidence="11">Belongs to the TonB-dependent receptor family.</text>
</comment>
<reference evidence="14 16" key="2">
    <citation type="submission" date="2019-07" db="EMBL/GenBank/DDBJ databases">
        <title>Draft genome of two Muricauda strains isolated from deep sea.</title>
        <authorList>
            <person name="Sun C."/>
        </authorList>
    </citation>
    <scope>NUCLEOTIDE SEQUENCE [LARGE SCALE GENOMIC DNA]</scope>
    <source>
        <strain evidence="14 16">NH166</strain>
    </source>
</reference>
<dbReference type="GO" id="GO:0009279">
    <property type="term" value="C:cell outer membrane"/>
    <property type="evidence" value="ECO:0007669"/>
    <property type="project" value="UniProtKB-SubCell"/>
</dbReference>
<dbReference type="EMBL" id="VNWL01000016">
    <property type="protein sequence ID" value="TXK03239.1"/>
    <property type="molecule type" value="Genomic_DNA"/>
</dbReference>
<protein>
    <submittedName>
        <fullName evidence="13">SusC/RagA family TonB-linked outer membrane protein</fullName>
    </submittedName>
</protein>
<keyword evidence="3 11" id="KW-1134">Transmembrane beta strand</keyword>
<comment type="caution">
    <text evidence="13">The sequence shown here is derived from an EMBL/GenBank/DDBJ whole genome shotgun (WGS) entry which is preliminary data.</text>
</comment>
<dbReference type="PROSITE" id="PS52016">
    <property type="entry name" value="TONB_DEPENDENT_REC_3"/>
    <property type="match status" value="1"/>
</dbReference>
<dbReference type="NCBIfam" id="TIGR04057">
    <property type="entry name" value="SusC_RagA_signa"/>
    <property type="match status" value="1"/>
</dbReference>
<evidence type="ECO:0000313" key="15">
    <source>
        <dbReference type="Proteomes" id="UP000284189"/>
    </source>
</evidence>
<dbReference type="EMBL" id="QXFJ01000017">
    <property type="protein sequence ID" value="RIV71558.1"/>
    <property type="molecule type" value="Genomic_DNA"/>
</dbReference>
<evidence type="ECO:0000313" key="16">
    <source>
        <dbReference type="Proteomes" id="UP000321528"/>
    </source>
</evidence>
<dbReference type="AlphaFoldDB" id="A0A418N8Q9"/>
<dbReference type="InterPro" id="IPR023996">
    <property type="entry name" value="TonB-dep_OMP_SusC/RagA"/>
</dbReference>
<keyword evidence="16" id="KW-1185">Reference proteome</keyword>